<dbReference type="GO" id="GO:0005730">
    <property type="term" value="C:nucleolus"/>
    <property type="evidence" value="ECO:0007669"/>
    <property type="project" value="TreeGrafter"/>
</dbReference>
<dbReference type="InterPro" id="IPR059018">
    <property type="entry name" value="HEAT_URB1"/>
</dbReference>
<evidence type="ECO:0008006" key="7">
    <source>
        <dbReference type="Google" id="ProtNLM"/>
    </source>
</evidence>
<evidence type="ECO:0000256" key="1">
    <source>
        <dbReference type="SAM" id="MobiDB-lite"/>
    </source>
</evidence>
<dbReference type="InterPro" id="IPR039844">
    <property type="entry name" value="URB1"/>
</dbReference>
<dbReference type="GO" id="GO:0000466">
    <property type="term" value="P:maturation of 5.8S rRNA from tricistronic rRNA transcript (SSU-rRNA, 5.8S rRNA, LSU-rRNA)"/>
    <property type="evidence" value="ECO:0007669"/>
    <property type="project" value="TreeGrafter"/>
</dbReference>
<accession>A0A1Q3AF84</accession>
<evidence type="ECO:0000313" key="6">
    <source>
        <dbReference type="Proteomes" id="UP000187013"/>
    </source>
</evidence>
<dbReference type="PANTHER" id="PTHR13500">
    <property type="entry name" value="NUCLEOLAR PRERIBOSOMAL-ASSOCIATED PROTEIN 1"/>
    <property type="match status" value="1"/>
</dbReference>
<dbReference type="OrthoDB" id="72892at2759"/>
<feature type="domain" description="URB1 N-terminal" evidence="2">
    <location>
        <begin position="63"/>
        <end position="391"/>
    </location>
</feature>
<evidence type="ECO:0000313" key="5">
    <source>
        <dbReference type="EMBL" id="GAV54285.1"/>
    </source>
</evidence>
<protein>
    <recommendedName>
        <fullName evidence="7">Nucleolar pre-ribosomal-associated protein 1</fullName>
    </recommendedName>
</protein>
<feature type="compositionally biased region" description="Basic and acidic residues" evidence="1">
    <location>
        <begin position="1"/>
        <end position="15"/>
    </location>
</feature>
<dbReference type="PANTHER" id="PTHR13500:SF0">
    <property type="entry name" value="NUCLEOLAR PRE-RIBOSOMAL-ASSOCIATED PROTEIN 1"/>
    <property type="match status" value="1"/>
</dbReference>
<reference evidence="5 6" key="1">
    <citation type="submission" date="2016-08" db="EMBL/GenBank/DDBJ databases">
        <title>Draft genome sequence of allopolyploid Zygosaccharomyces rouxii.</title>
        <authorList>
            <person name="Watanabe J."/>
            <person name="Uehara K."/>
            <person name="Mogi Y."/>
            <person name="Tsukioka Y."/>
        </authorList>
    </citation>
    <scope>NUCLEOTIDE SEQUENCE [LARGE SCALE GENOMIC DNA]</scope>
    <source>
        <strain evidence="5 6">NBRC 110957</strain>
    </source>
</reference>
<organism evidence="5 6">
    <name type="scientific">Zygosaccharomyces rouxii</name>
    <dbReference type="NCBI Taxonomy" id="4956"/>
    <lineage>
        <taxon>Eukaryota</taxon>
        <taxon>Fungi</taxon>
        <taxon>Dikarya</taxon>
        <taxon>Ascomycota</taxon>
        <taxon>Saccharomycotina</taxon>
        <taxon>Saccharomycetes</taxon>
        <taxon>Saccharomycetales</taxon>
        <taxon>Saccharomycetaceae</taxon>
        <taxon>Zygosaccharomyces</taxon>
    </lineage>
</organism>
<feature type="domain" description="URB1 central HEAT repeat" evidence="4">
    <location>
        <begin position="571"/>
        <end position="753"/>
    </location>
</feature>
<feature type="domain" description="URB1 C-terminal" evidence="3">
    <location>
        <begin position="1411"/>
        <end position="1607"/>
    </location>
</feature>
<proteinExistence type="predicted"/>
<dbReference type="Pfam" id="PF26140">
    <property type="entry name" value="HEAT_URB1"/>
    <property type="match status" value="1"/>
</dbReference>
<dbReference type="Pfam" id="PF11707">
    <property type="entry name" value="Npa1"/>
    <property type="match status" value="1"/>
</dbReference>
<dbReference type="EMBL" id="BDGX01000038">
    <property type="protein sequence ID" value="GAV54285.1"/>
    <property type="molecule type" value="Genomic_DNA"/>
</dbReference>
<sequence>MKSEDIPLVDHEKSAGRNKYKQSGNVDDEVLVNLSNLVHSLENEGDSKDFGPLLDFFHKNYISQAVQSWSYYAQVNNHAKLTESTILLTRTLACLGSNANVLECGGILIRLILDNYIRVLYRSLNNIRASLTIPTIRLMKEMVNFNSGQYIEEFTSNFDFSLQSLPKILTVNKNDISSYNPKNKNHRLHIRFEFIRFWLSLIFHCTPLLRRDLVTQNSKIMGAWFKQMDKADTTELMEKTIDVLRTKFVQEKAFKKMTKTQILNELALTKIYSYFYSSNKSLVKKVNEFFLAYGADPESSVAFPDNLPWYQESPINTSLKGVPVTVNQRDFRIQNKLLFNALKNFKPWESDMQASTVLKVLDHVPELVPPYCHYLASHGTHDPKMTSYWFGCTMVLGRIINLRIPTSMEVIQSETAPSLLLAMQAILPAPLTKVSLTKALQHEKMIIRQLTCQLLVFSFQKLSKVLKLYENKGWSSASAPLRNSFYQSIPDLTIITSTMNQCYLTAKNNKVMQLSLTLLLKYYSTTFPNFFSINMPSSNIYMDIMRKDEFSGIDLAIVDNFLQFQELNGTQTRWWNAPAGQNSLFTSLLKMASSKNSTNAVASKIYQLLQHMFHGTVAFNEVLCSPLWILIYSLQVLLFDDHKNEDVNKIWKLLDETISRCMKMPYRYVDLSKNYEKVSPFLVALCDQWKFIDRQSSLESAAKWICILLRTFIMCGESAEGIRKLADSLVEVPNEYLDIYLTLDNYETRTKKLYSEESLKLSNFQGMSFFQHITITPYNKLTKVVRYPVTELDAVGLIWRLQNSVRDSTVTFNGTFKEVTDTLLAKLASFSNLNVSFRLMSPEVIKNLLPAPGYTENENLKSYFATQALLQLYHELDLNNTDFERFIYLWLKDHMDILQSDEPNAMMFASAICTCLQIMYVPMVLERYEQISPQLLDILLQKILEGPCQKVPYKIFEYAMKIPSSNLDQLLAKFISEDKIVDFQPQTFVTQSLEKFPVAFQTFTQSKWFDFDQFLSQLPNIQDTEVALVAALSLPESDDSRLQEFLQKVLNDCCKKIDHHEISSDVLKLFCSHLEMLTEDQKLSAVRYAAANYQEKYSSEVIKFVRLVSNYDDPNVIAWLNKMILYGTKYLSNTTELSTEFCLYLSELEKLIISVNIWSKVNHTYLQAQLEVILTGIWVNNSRVLQYVNHLLMNGKAKDVQCTRMLHGILNNERNALKIGNNDEFLRFVTAATISCLFTMDSQQNSTNIVQSKLLDLYGGTISCEDQMILNIIEKIETITSSSWINDGCSLEFLEEEDETAGEYGSKKIVAHEREGTFVTLDRNTILNTVNNFPLNSPILPGQFNWEALFSFYNNNTKYLSTKDGPIYDPEFLMLLSLQNGVGFVTYSTGEDGSTKYKFEIQRYLTSNIFQILLLSLAESGELQKISLRIIYGLLNSLEEDNQFKYGHIIAVLLKKIVFTFEKAKLENKPLKIASCIWFAISRLSVLLINPASLLHEKAFRWVLNSPIIMPNDFPLLQDLTTPSERVKGYENFYRQLAWVLECLDLGTKTGEDVDFMKHRSILEWLSNLKNLPYLNARLCTMIDSILYKVQRLGGGGSTLLTRFASASTLELQNLFLQEQLKKNAISVSKNKNDKRLLRNKLVLDAHQVNTSELLLGHTEILGSQKRMRLWAEDDQENISKRIKM</sequence>
<dbReference type="InterPro" id="IPR021714">
    <property type="entry name" value="URB1_N"/>
</dbReference>
<evidence type="ECO:0000259" key="4">
    <source>
        <dbReference type="Pfam" id="PF26140"/>
    </source>
</evidence>
<dbReference type="InterPro" id="IPR032436">
    <property type="entry name" value="URB1_C"/>
</dbReference>
<gene>
    <name evidence="5" type="ORF">ZYGR_0AL00170</name>
</gene>
<name>A0A1Q3AF84_ZYGRO</name>
<dbReference type="GO" id="GO:0000463">
    <property type="term" value="P:maturation of LSU-rRNA from tricistronic rRNA transcript (SSU-rRNA, 5.8S rRNA, LSU-rRNA)"/>
    <property type="evidence" value="ECO:0007669"/>
    <property type="project" value="TreeGrafter"/>
</dbReference>
<evidence type="ECO:0000259" key="3">
    <source>
        <dbReference type="Pfam" id="PF16201"/>
    </source>
</evidence>
<dbReference type="Pfam" id="PF16201">
    <property type="entry name" value="NopRA1"/>
    <property type="match status" value="1"/>
</dbReference>
<feature type="region of interest" description="Disordered" evidence="1">
    <location>
        <begin position="1"/>
        <end position="21"/>
    </location>
</feature>
<comment type="caution">
    <text evidence="5">The sequence shown here is derived from an EMBL/GenBank/DDBJ whole genome shotgun (WGS) entry which is preliminary data.</text>
</comment>
<dbReference type="Proteomes" id="UP000187013">
    <property type="component" value="Unassembled WGS sequence"/>
</dbReference>
<evidence type="ECO:0000259" key="2">
    <source>
        <dbReference type="Pfam" id="PF11707"/>
    </source>
</evidence>